<keyword evidence="2" id="KW-1185">Reference proteome</keyword>
<gene>
    <name evidence="1" type="ORF">PIIN_10144</name>
</gene>
<dbReference type="EMBL" id="CAFZ01000623">
    <property type="protein sequence ID" value="CCA76144.1"/>
    <property type="molecule type" value="Genomic_DNA"/>
</dbReference>
<evidence type="ECO:0000313" key="2">
    <source>
        <dbReference type="Proteomes" id="UP000007148"/>
    </source>
</evidence>
<comment type="caution">
    <text evidence="1">The sequence shown here is derived from an EMBL/GenBank/DDBJ whole genome shotgun (WGS) entry which is preliminary data.</text>
</comment>
<sequence length="250" mass="27848">MSARMVDSSVENFRDLELRSICEEAAKLHHRLARLPFDRTEGIPLDYVPQRGGYALSSLSILAATTAGTEQQQALLERSLEVMLLVSSPEIADTLRKFSHVPLSVAYKYYVETLDWPIMGFADANDALRIITGLVHIRLEHAKETGSLDGDVSGILQAELRRGVQLATILQQTAVNEGTKKEASVNMSKVLSQRGVFERFSSVETARVTWMEAKALLEMSANMQPTTFDAVEKNRVTILEEITEYLAMDD</sequence>
<reference evidence="1 2" key="1">
    <citation type="journal article" date="2011" name="PLoS Pathog.">
        <title>Endophytic Life Strategies Decoded by Genome and Transcriptome Analyses of the Mutualistic Root Symbiont Piriformospora indica.</title>
        <authorList>
            <person name="Zuccaro A."/>
            <person name="Lahrmann U."/>
            <person name="Guldener U."/>
            <person name="Langen G."/>
            <person name="Pfiffi S."/>
            <person name="Biedenkopf D."/>
            <person name="Wong P."/>
            <person name="Samans B."/>
            <person name="Grimm C."/>
            <person name="Basiewicz M."/>
            <person name="Murat C."/>
            <person name="Martin F."/>
            <person name="Kogel K.H."/>
        </authorList>
    </citation>
    <scope>NUCLEOTIDE SEQUENCE [LARGE SCALE GENOMIC DNA]</scope>
    <source>
        <strain evidence="1 2">DSM 11827</strain>
    </source>
</reference>
<evidence type="ECO:0000313" key="1">
    <source>
        <dbReference type="EMBL" id="CCA76144.1"/>
    </source>
</evidence>
<dbReference type="Proteomes" id="UP000007148">
    <property type="component" value="Unassembled WGS sequence"/>
</dbReference>
<accession>G4TXV1</accession>
<dbReference type="InParanoid" id="G4TXV1"/>
<dbReference type="AlphaFoldDB" id="G4TXV1"/>
<dbReference type="HOGENOM" id="CLU_1111741_0_0_1"/>
<name>G4TXV1_SERID</name>
<protein>
    <submittedName>
        <fullName evidence="1">Uncharacterized protein</fullName>
    </submittedName>
</protein>
<proteinExistence type="predicted"/>
<organism evidence="1 2">
    <name type="scientific">Serendipita indica (strain DSM 11827)</name>
    <name type="common">Root endophyte fungus</name>
    <name type="synonym">Piriformospora indica</name>
    <dbReference type="NCBI Taxonomy" id="1109443"/>
    <lineage>
        <taxon>Eukaryota</taxon>
        <taxon>Fungi</taxon>
        <taxon>Dikarya</taxon>
        <taxon>Basidiomycota</taxon>
        <taxon>Agaricomycotina</taxon>
        <taxon>Agaricomycetes</taxon>
        <taxon>Sebacinales</taxon>
        <taxon>Serendipitaceae</taxon>
        <taxon>Serendipita</taxon>
    </lineage>
</organism>